<comment type="pathway">
    <text evidence="1">Amino-acid biosynthesis; L-arginine biosynthesis; carbamoyl phosphate from bicarbonate: step 1/1.</text>
</comment>
<evidence type="ECO:0000256" key="2">
    <source>
        <dbReference type="ARBA" id="ARBA00007800"/>
    </source>
</evidence>
<evidence type="ECO:0000313" key="16">
    <source>
        <dbReference type="Proteomes" id="UP000193920"/>
    </source>
</evidence>
<evidence type="ECO:0000256" key="6">
    <source>
        <dbReference type="ARBA" id="ARBA00022840"/>
    </source>
</evidence>
<dbReference type="PROSITE" id="PS51273">
    <property type="entry name" value="GATASE_TYPE_1"/>
    <property type="match status" value="1"/>
</dbReference>
<organism evidence="15 16">
    <name type="scientific">Neocallimastix californiae</name>
    <dbReference type="NCBI Taxonomy" id="1754190"/>
    <lineage>
        <taxon>Eukaryota</taxon>
        <taxon>Fungi</taxon>
        <taxon>Fungi incertae sedis</taxon>
        <taxon>Chytridiomycota</taxon>
        <taxon>Chytridiomycota incertae sedis</taxon>
        <taxon>Neocallimastigomycetes</taxon>
        <taxon>Neocallimastigales</taxon>
        <taxon>Neocallimastigaceae</taxon>
        <taxon>Neocallimastix</taxon>
    </lineage>
</organism>
<dbReference type="InterPro" id="IPR035686">
    <property type="entry name" value="CPSase_GATase1"/>
</dbReference>
<dbReference type="Pfam" id="PF00117">
    <property type="entry name" value="GATase"/>
    <property type="match status" value="1"/>
</dbReference>
<accession>A0A1Y2FHB8</accession>
<dbReference type="Proteomes" id="UP000193920">
    <property type="component" value="Unassembled WGS sequence"/>
</dbReference>
<dbReference type="Gene3D" id="3.50.30.20">
    <property type="entry name" value="Carbamoyl-phosphate synthase small subunit, N-terminal domain"/>
    <property type="match status" value="1"/>
</dbReference>
<dbReference type="InterPro" id="IPR036480">
    <property type="entry name" value="CarbP_synth_ssu_N_sf"/>
</dbReference>
<evidence type="ECO:0000256" key="5">
    <source>
        <dbReference type="ARBA" id="ARBA00022741"/>
    </source>
</evidence>
<evidence type="ECO:0000256" key="13">
    <source>
        <dbReference type="SAM" id="MobiDB-lite"/>
    </source>
</evidence>
<comment type="caution">
    <text evidence="15">The sequence shown here is derived from an EMBL/GenBank/DDBJ whole genome shotgun (WGS) entry which is preliminary data.</text>
</comment>
<keyword evidence="6" id="KW-0067">ATP-binding</keyword>
<dbReference type="InterPro" id="IPR029062">
    <property type="entry name" value="Class_I_gatase-like"/>
</dbReference>
<dbReference type="NCBIfam" id="TIGR01368">
    <property type="entry name" value="CPSaseIIsmall"/>
    <property type="match status" value="1"/>
</dbReference>
<evidence type="ECO:0000256" key="7">
    <source>
        <dbReference type="ARBA" id="ARBA00022962"/>
    </source>
</evidence>
<dbReference type="SUPFAM" id="SSF52317">
    <property type="entry name" value="Class I glutamine amidotransferase-like"/>
    <property type="match status" value="1"/>
</dbReference>
<dbReference type="SMART" id="SM01097">
    <property type="entry name" value="CPSase_sm_chain"/>
    <property type="match status" value="1"/>
</dbReference>
<dbReference type="Pfam" id="PF00988">
    <property type="entry name" value="CPSase_sm_chain"/>
    <property type="match status" value="1"/>
</dbReference>
<comment type="similarity">
    <text evidence="2">Belongs to the CarA family.</text>
</comment>
<dbReference type="GO" id="GO:0005524">
    <property type="term" value="F:ATP binding"/>
    <property type="evidence" value="ECO:0007669"/>
    <property type="project" value="UniProtKB-KW"/>
</dbReference>
<dbReference type="GO" id="GO:0006207">
    <property type="term" value="P:'de novo' pyrimidine nucleobase biosynthetic process"/>
    <property type="evidence" value="ECO:0007669"/>
    <property type="project" value="InterPro"/>
</dbReference>
<dbReference type="STRING" id="1754190.A0A1Y2FHB8"/>
<dbReference type="InterPro" id="IPR050472">
    <property type="entry name" value="Anth_synth/Amidotransfase"/>
</dbReference>
<keyword evidence="16" id="KW-1185">Reference proteome</keyword>
<keyword evidence="5" id="KW-0547">Nucleotide-binding</keyword>
<comment type="subunit">
    <text evidence="8">Heterodimer composed of 2 chains; the small (or glutamine) chain promotes the hydrolysis of glutamine to ammonia, which is used by the large (or ammonia) chain to synthesize carbamoyl phosphate.</text>
</comment>
<dbReference type="HAMAP" id="MF_01209">
    <property type="entry name" value="CPSase_S_chain"/>
    <property type="match status" value="1"/>
</dbReference>
<dbReference type="PRINTS" id="PR00099">
    <property type="entry name" value="CPSGATASE"/>
</dbReference>
<feature type="region of interest" description="Disordered" evidence="13">
    <location>
        <begin position="458"/>
        <end position="488"/>
    </location>
</feature>
<dbReference type="PRINTS" id="PR00096">
    <property type="entry name" value="GATASE"/>
</dbReference>
<evidence type="ECO:0000256" key="4">
    <source>
        <dbReference type="ARBA" id="ARBA00022598"/>
    </source>
</evidence>
<dbReference type="PANTHER" id="PTHR43418">
    <property type="entry name" value="MULTIFUNCTIONAL TRYPTOPHAN BIOSYNTHESIS PROTEIN-RELATED"/>
    <property type="match status" value="1"/>
</dbReference>
<dbReference type="AlphaFoldDB" id="A0A1Y2FHB8"/>
<dbReference type="EMBL" id="MCOG01000007">
    <property type="protein sequence ID" value="ORY83340.1"/>
    <property type="molecule type" value="Genomic_DNA"/>
</dbReference>
<dbReference type="NCBIfam" id="NF009475">
    <property type="entry name" value="PRK12838.1"/>
    <property type="match status" value="1"/>
</dbReference>
<dbReference type="PANTHER" id="PTHR43418:SF7">
    <property type="entry name" value="CARBAMOYL-PHOSPHATE SYNTHASE SMALL CHAIN"/>
    <property type="match status" value="1"/>
</dbReference>
<dbReference type="InterPro" id="IPR017926">
    <property type="entry name" value="GATASE"/>
</dbReference>
<evidence type="ECO:0000256" key="8">
    <source>
        <dbReference type="ARBA" id="ARBA00044031"/>
    </source>
</evidence>
<comment type="catalytic activity">
    <reaction evidence="12">
        <text>L-glutamine + H2O = L-glutamate + NH4(+)</text>
        <dbReference type="Rhea" id="RHEA:15889"/>
        <dbReference type="ChEBI" id="CHEBI:15377"/>
        <dbReference type="ChEBI" id="CHEBI:28938"/>
        <dbReference type="ChEBI" id="CHEBI:29985"/>
        <dbReference type="ChEBI" id="CHEBI:58359"/>
    </reaction>
</comment>
<dbReference type="FunFam" id="3.50.30.20:FF:000003">
    <property type="entry name" value="Carbamoyl-phosphate synthase arginine-specific small chain"/>
    <property type="match status" value="1"/>
</dbReference>
<dbReference type="InterPro" id="IPR002474">
    <property type="entry name" value="CarbamoylP_synth_ssu_N"/>
</dbReference>
<evidence type="ECO:0000256" key="3">
    <source>
        <dbReference type="ARBA" id="ARBA00012738"/>
    </source>
</evidence>
<feature type="compositionally biased region" description="Polar residues" evidence="13">
    <location>
        <begin position="470"/>
        <end position="488"/>
    </location>
</feature>
<name>A0A1Y2FHB8_9FUNG</name>
<dbReference type="SUPFAM" id="SSF52021">
    <property type="entry name" value="Carbamoyl phosphate synthetase, small subunit N-terminal domain"/>
    <property type="match status" value="1"/>
</dbReference>
<evidence type="ECO:0000256" key="9">
    <source>
        <dbReference type="ARBA" id="ARBA00044168"/>
    </source>
</evidence>
<dbReference type="GO" id="GO:0006541">
    <property type="term" value="P:glutamine metabolic process"/>
    <property type="evidence" value="ECO:0007669"/>
    <property type="project" value="InterPro"/>
</dbReference>
<feature type="domain" description="Carbamoyl-phosphate synthase small subunit N-terminal" evidence="14">
    <location>
        <begin position="84"/>
        <end position="225"/>
    </location>
</feature>
<reference evidence="15 16" key="1">
    <citation type="submission" date="2016-08" db="EMBL/GenBank/DDBJ databases">
        <title>A Parts List for Fungal Cellulosomes Revealed by Comparative Genomics.</title>
        <authorList>
            <consortium name="DOE Joint Genome Institute"/>
            <person name="Haitjema C.H."/>
            <person name="Gilmore S.P."/>
            <person name="Henske J.K."/>
            <person name="Solomon K.V."/>
            <person name="De Groot R."/>
            <person name="Kuo A."/>
            <person name="Mondo S.J."/>
            <person name="Salamov A.A."/>
            <person name="Labutti K."/>
            <person name="Zhao Z."/>
            <person name="Chiniquy J."/>
            <person name="Barry K."/>
            <person name="Brewer H.M."/>
            <person name="Purvine S.O."/>
            <person name="Wright A.T."/>
            <person name="Boxma B."/>
            <person name="Van Alen T."/>
            <person name="Hackstein J.H."/>
            <person name="Baker S.E."/>
            <person name="Grigoriev I.V."/>
            <person name="O'Malley M.A."/>
        </authorList>
    </citation>
    <scope>NUCLEOTIDE SEQUENCE [LARGE SCALE GENOMIC DNA]</scope>
    <source>
        <strain evidence="15 16">G1</strain>
    </source>
</reference>
<feature type="compositionally biased region" description="Basic and acidic residues" evidence="13">
    <location>
        <begin position="458"/>
        <end position="469"/>
    </location>
</feature>
<evidence type="ECO:0000256" key="10">
    <source>
        <dbReference type="ARBA" id="ARBA00044340"/>
    </source>
</evidence>
<sequence>MISSINLTNAISKNVTKTVGLRPIINSVNRIARVNTQLNTLNRSYASVSVNPIGINNNNQKVRANVFKSQAKAPSKINKEPPRVPATFTLKTGQSFKGTSFGAPLTESVSGEVVFTTSLVGYPESMTDPSYKGQILVFTQPLIGNYGIPAQEKDEFGLFKHFESDNIHVKAIIVCDYAKKYSHWRAVESLGAWCARHNIPAIEGVDTRAVVTILREQGSTLGEILIGNAKPAKELEDPNKRNLVAEVSVKHKKIYNKGAEFKIALIDCGAKQNIIRCLCKRGAEVHLVPWDHDFSKDNTKYNGYFISNGPGNPDYCDKTIENLKYLLVRESAKAVPTPIFGICMGNLLLASAAGFETYKLPYGNRGHNQPAINLKTNQCVITSQNHGFAIRDSDDKMVPGWERYFVNANDGSNEGIRHKTLPFASVQYHPEAKAGPHDTEYLFDEYIETVREYTNLKKQHESTQAEKKISVQNPHKANINISVSSTSS</sequence>
<dbReference type="InterPro" id="IPR006274">
    <property type="entry name" value="CarbamoylP_synth_ssu"/>
</dbReference>
<comment type="catalytic activity">
    <reaction evidence="11">
        <text>hydrogencarbonate + L-glutamine + 2 ATP + H2O = carbamoyl phosphate + L-glutamate + 2 ADP + phosphate + 2 H(+)</text>
        <dbReference type="Rhea" id="RHEA:18633"/>
        <dbReference type="ChEBI" id="CHEBI:15377"/>
        <dbReference type="ChEBI" id="CHEBI:15378"/>
        <dbReference type="ChEBI" id="CHEBI:17544"/>
        <dbReference type="ChEBI" id="CHEBI:29985"/>
        <dbReference type="ChEBI" id="CHEBI:30616"/>
        <dbReference type="ChEBI" id="CHEBI:43474"/>
        <dbReference type="ChEBI" id="CHEBI:58228"/>
        <dbReference type="ChEBI" id="CHEBI:58359"/>
        <dbReference type="ChEBI" id="CHEBI:456216"/>
        <dbReference type="EC" id="6.3.5.5"/>
    </reaction>
</comment>
<keyword evidence="4" id="KW-0436">Ligase</keyword>
<evidence type="ECO:0000256" key="12">
    <source>
        <dbReference type="ARBA" id="ARBA00049285"/>
    </source>
</evidence>
<dbReference type="OrthoDB" id="434at2759"/>
<gene>
    <name evidence="15" type="ORF">LY90DRAFT_448708</name>
</gene>
<dbReference type="GO" id="GO:0004088">
    <property type="term" value="F:carbamoyl-phosphate synthase (glutamine-hydrolyzing) activity"/>
    <property type="evidence" value="ECO:0007669"/>
    <property type="project" value="UniProtKB-EC"/>
</dbReference>
<keyword evidence="7" id="KW-0315">Glutamine amidotransferase</keyword>
<proteinExistence type="inferred from homology"/>
<dbReference type="EC" id="6.3.5.5" evidence="3"/>
<dbReference type="Gene3D" id="3.40.50.880">
    <property type="match status" value="1"/>
</dbReference>
<dbReference type="CDD" id="cd01744">
    <property type="entry name" value="GATase1_CPSase"/>
    <property type="match status" value="1"/>
</dbReference>
<protein>
    <recommendedName>
        <fullName evidence="9">Carbamoyl phosphate synthase arginine-specific small chain</fullName>
        <ecNumber evidence="3">6.3.5.5</ecNumber>
    </recommendedName>
    <alternativeName>
        <fullName evidence="10">Arginine-specific carbamoyl phosphate synthetase, glutamine chain</fullName>
    </alternativeName>
</protein>
<evidence type="ECO:0000256" key="1">
    <source>
        <dbReference type="ARBA" id="ARBA00005077"/>
    </source>
</evidence>
<evidence type="ECO:0000313" key="15">
    <source>
        <dbReference type="EMBL" id="ORY83340.1"/>
    </source>
</evidence>
<evidence type="ECO:0000256" key="11">
    <source>
        <dbReference type="ARBA" id="ARBA00048816"/>
    </source>
</evidence>
<evidence type="ECO:0000259" key="14">
    <source>
        <dbReference type="SMART" id="SM01097"/>
    </source>
</evidence>